<organism evidence="2">
    <name type="scientific">Timema bartmani</name>
    <dbReference type="NCBI Taxonomy" id="61472"/>
    <lineage>
        <taxon>Eukaryota</taxon>
        <taxon>Metazoa</taxon>
        <taxon>Ecdysozoa</taxon>
        <taxon>Arthropoda</taxon>
        <taxon>Hexapoda</taxon>
        <taxon>Insecta</taxon>
        <taxon>Pterygota</taxon>
        <taxon>Neoptera</taxon>
        <taxon>Polyneoptera</taxon>
        <taxon>Phasmatodea</taxon>
        <taxon>Timematodea</taxon>
        <taxon>Timematoidea</taxon>
        <taxon>Timematidae</taxon>
        <taxon>Timema</taxon>
    </lineage>
</organism>
<dbReference type="EMBL" id="OD564817">
    <property type="protein sequence ID" value="CAD7439901.1"/>
    <property type="molecule type" value="Genomic_DNA"/>
</dbReference>
<reference evidence="2" key="1">
    <citation type="submission" date="2020-11" db="EMBL/GenBank/DDBJ databases">
        <authorList>
            <person name="Tran Van P."/>
        </authorList>
    </citation>
    <scope>NUCLEOTIDE SEQUENCE</scope>
</reference>
<feature type="compositionally biased region" description="Polar residues" evidence="1">
    <location>
        <begin position="76"/>
        <end position="90"/>
    </location>
</feature>
<proteinExistence type="predicted"/>
<dbReference type="AlphaFoldDB" id="A0A7R9ER69"/>
<feature type="region of interest" description="Disordered" evidence="1">
    <location>
        <begin position="68"/>
        <end position="93"/>
    </location>
</feature>
<gene>
    <name evidence="2" type="ORF">TBIB3V08_LOCUS2443</name>
</gene>
<name>A0A7R9ER69_9NEOP</name>
<evidence type="ECO:0000313" key="2">
    <source>
        <dbReference type="EMBL" id="CAD7439901.1"/>
    </source>
</evidence>
<sequence length="121" mass="13003">MASTEPDAKAPPQMAACRMLRSPSHESVTTDLSLFSVSSIASEAAAAVGGGRAMRLVNFKSYSDAHLMVRGPSPNPDSRGQSTSSSQLTSDGFEKLPLWKTEINRRRAHCADHVTPSNRKC</sequence>
<accession>A0A7R9ER69</accession>
<protein>
    <submittedName>
        <fullName evidence="2">Uncharacterized protein</fullName>
    </submittedName>
</protein>
<evidence type="ECO:0000256" key="1">
    <source>
        <dbReference type="SAM" id="MobiDB-lite"/>
    </source>
</evidence>